<evidence type="ECO:0000256" key="1">
    <source>
        <dbReference type="SAM" id="Phobius"/>
    </source>
</evidence>
<comment type="caution">
    <text evidence="2">The sequence shown here is derived from an EMBL/GenBank/DDBJ whole genome shotgun (WGS) entry which is preliminary data.</text>
</comment>
<dbReference type="AlphaFoldDB" id="A0A268A9A6"/>
<dbReference type="Proteomes" id="UP000216013">
    <property type="component" value="Unassembled WGS sequence"/>
</dbReference>
<keyword evidence="1" id="KW-0472">Membrane</keyword>
<organism evidence="2 3">
    <name type="scientific">Terribacillus saccharophilus</name>
    <dbReference type="NCBI Taxonomy" id="361277"/>
    <lineage>
        <taxon>Bacteria</taxon>
        <taxon>Bacillati</taxon>
        <taxon>Bacillota</taxon>
        <taxon>Bacilli</taxon>
        <taxon>Bacillales</taxon>
        <taxon>Bacillaceae</taxon>
        <taxon>Terribacillus</taxon>
    </lineage>
</organism>
<reference evidence="2 3" key="1">
    <citation type="submission" date="2017-07" db="EMBL/GenBank/DDBJ databases">
        <title>Isolation and whole genome analysis of endospore-forming bacteria from heroin.</title>
        <authorList>
            <person name="Kalinowski J."/>
            <person name="Ahrens B."/>
            <person name="Al-Dilaimi A."/>
            <person name="Winkler A."/>
            <person name="Wibberg D."/>
            <person name="Schleenbecker U."/>
            <person name="Ruckert C."/>
            <person name="Wolfel R."/>
            <person name="Grass G."/>
        </authorList>
    </citation>
    <scope>NUCLEOTIDE SEQUENCE [LARGE SCALE GENOMIC DNA]</scope>
    <source>
        <strain evidence="2 3">7528</strain>
    </source>
</reference>
<dbReference type="EMBL" id="NPBV01000021">
    <property type="protein sequence ID" value="PAD20659.1"/>
    <property type="molecule type" value="Genomic_DNA"/>
</dbReference>
<dbReference type="Pfam" id="PF19893">
    <property type="entry name" value="DUF6366"/>
    <property type="match status" value="1"/>
</dbReference>
<keyword evidence="1" id="KW-0812">Transmembrane</keyword>
<proteinExistence type="predicted"/>
<dbReference type="RefSeq" id="WP_095261210.1">
    <property type="nucleotide sequence ID" value="NZ_NPBV01000021.1"/>
</dbReference>
<feature type="transmembrane region" description="Helical" evidence="1">
    <location>
        <begin position="47"/>
        <end position="69"/>
    </location>
</feature>
<keyword evidence="1" id="KW-1133">Transmembrane helix</keyword>
<evidence type="ECO:0000313" key="3">
    <source>
        <dbReference type="Proteomes" id="UP000216013"/>
    </source>
</evidence>
<evidence type="ECO:0008006" key="4">
    <source>
        <dbReference type="Google" id="ProtNLM"/>
    </source>
</evidence>
<protein>
    <recommendedName>
        <fullName evidence="4">Phage capsid protein</fullName>
    </recommendedName>
</protein>
<sequence length="70" mass="7961">MTEHKETPEIRRERLRQEEIKRNPAGNMSNAFNRGENGNLVDLVGGLSWKVTGIILLVLIGVITVFLFLR</sequence>
<gene>
    <name evidence="2" type="ORF">CHH64_12165</name>
</gene>
<dbReference type="InterPro" id="IPR045946">
    <property type="entry name" value="DUF6366"/>
</dbReference>
<name>A0A268A9A6_9BACI</name>
<accession>A0A268A9A6</accession>
<evidence type="ECO:0000313" key="2">
    <source>
        <dbReference type="EMBL" id="PAD20659.1"/>
    </source>
</evidence>